<dbReference type="Pfam" id="PF01497">
    <property type="entry name" value="Peripla_BP_2"/>
    <property type="match status" value="1"/>
</dbReference>
<dbReference type="EMBL" id="JAJGNA010000003">
    <property type="protein sequence ID" value="MCC4307799.1"/>
    <property type="molecule type" value="Genomic_DNA"/>
</dbReference>
<dbReference type="PROSITE" id="PS50983">
    <property type="entry name" value="FE_B12_PBP"/>
    <property type="match status" value="1"/>
</dbReference>
<evidence type="ECO:0000313" key="4">
    <source>
        <dbReference type="Proteomes" id="UP001108027"/>
    </source>
</evidence>
<protein>
    <submittedName>
        <fullName evidence="3">ABC transporter substrate-binding protein</fullName>
    </submittedName>
</protein>
<dbReference type="Proteomes" id="UP001108027">
    <property type="component" value="Unassembled WGS sequence"/>
</dbReference>
<organism evidence="3 4">
    <name type="scientific">Alloalcanivorax marinus</name>
    <dbReference type="NCBI Taxonomy" id="1177169"/>
    <lineage>
        <taxon>Bacteria</taxon>
        <taxon>Pseudomonadati</taxon>
        <taxon>Pseudomonadota</taxon>
        <taxon>Gammaproteobacteria</taxon>
        <taxon>Oceanospirillales</taxon>
        <taxon>Alcanivoracaceae</taxon>
        <taxon>Alloalcanivorax</taxon>
    </lineage>
</organism>
<evidence type="ECO:0000313" key="3">
    <source>
        <dbReference type="EMBL" id="MCC4307799.1"/>
    </source>
</evidence>
<feature type="chain" id="PRO_5040451862" evidence="1">
    <location>
        <begin position="19"/>
        <end position="270"/>
    </location>
</feature>
<dbReference type="PANTHER" id="PTHR30535:SF4">
    <property type="entry name" value="HEMIN-BINDING PERIPLASMIC PROTEIN HMUT"/>
    <property type="match status" value="1"/>
</dbReference>
<dbReference type="AlphaFoldDB" id="A0A9Q3YLH0"/>
<evidence type="ECO:0000256" key="1">
    <source>
        <dbReference type="SAM" id="SignalP"/>
    </source>
</evidence>
<dbReference type="Gene3D" id="3.40.50.1980">
    <property type="entry name" value="Nitrogenase molybdenum iron protein domain"/>
    <property type="match status" value="2"/>
</dbReference>
<dbReference type="InterPro" id="IPR002491">
    <property type="entry name" value="ABC_transptr_periplasmic_BD"/>
</dbReference>
<reference evidence="3" key="1">
    <citation type="submission" date="2021-10" db="EMBL/GenBank/DDBJ databases">
        <title>The diversity and Nitrogen Metabolism of Culturable Nitrate-Utilizing Bacteria Within the Oxygen Minimum Zone of the Changjiang (Yangtze River)Estuary.</title>
        <authorList>
            <person name="Zhang D."/>
            <person name="Zheng J."/>
            <person name="Liu S."/>
            <person name="He W."/>
        </authorList>
    </citation>
    <scope>NUCLEOTIDE SEQUENCE</scope>
    <source>
        <strain evidence="3">FXH-223</strain>
    </source>
</reference>
<dbReference type="PANTHER" id="PTHR30535">
    <property type="entry name" value="VITAMIN B12-BINDING PROTEIN"/>
    <property type="match status" value="1"/>
</dbReference>
<name>A0A9Q3YLH0_9GAMM</name>
<accession>A0A9Q3YLH0</accession>
<feature type="signal peptide" evidence="1">
    <location>
        <begin position="1"/>
        <end position="18"/>
    </location>
</feature>
<evidence type="ECO:0000259" key="2">
    <source>
        <dbReference type="PROSITE" id="PS50983"/>
    </source>
</evidence>
<feature type="domain" description="Fe/B12 periplasmic-binding" evidence="2">
    <location>
        <begin position="21"/>
        <end position="270"/>
    </location>
</feature>
<proteinExistence type="predicted"/>
<gene>
    <name evidence="3" type="ORF">LL252_04360</name>
</gene>
<dbReference type="SUPFAM" id="SSF53807">
    <property type="entry name" value="Helical backbone' metal receptor"/>
    <property type="match status" value="1"/>
</dbReference>
<dbReference type="RefSeq" id="WP_228233199.1">
    <property type="nucleotide sequence ID" value="NZ_ARXL01000199.1"/>
</dbReference>
<dbReference type="InterPro" id="IPR050902">
    <property type="entry name" value="ABC_Transporter_SBP"/>
</dbReference>
<sequence>MRVVIGLLALCLSMAGQAQQRLVVAGGELTEIVYALDAGDRLVAVDSTSNYPAAARQLPKLGYVRALPVEGTLALKPDLVLLSGEAGPPPAVARLKQATSVRVIDPEWSPAGLLARVEQVAQALDLQERGEQLNAELRERFATLDKRLPLADPPRTLLVLSAGRHGVQVAGKGTQGQALLDALGLPNVTKGEGYKPLNAEAVLAADPQLIIIAETRPGSFQPEQLPLLDHTDAGAHGRVLVADGMRLLGFGPRLPDAMEAVLEVATGEGR</sequence>
<comment type="caution">
    <text evidence="3">The sequence shown here is derived from an EMBL/GenBank/DDBJ whole genome shotgun (WGS) entry which is preliminary data.</text>
</comment>
<keyword evidence="4" id="KW-1185">Reference proteome</keyword>
<keyword evidence="1" id="KW-0732">Signal</keyword>